<sequence length="380" mass="44417">MPSDTLQGLELRFKSSMYEIKRLNKLWSDQSLYCKPEILIPIFDDLNVSTQPPNENIRNDVHKYNGEDLNEESIDQLFRRIDLGVKQTKKTMNTENKSSDETKTNGPKVLRILEIVKNAQQKHGLRHENYQRYRGYCSRRIERIRKSLKFMHSYKCAPKRTAKFIARNVSAELIGDLRFLQIAVFEVERNWAYAMQMKFEMIDLPLSRKKFHMRQKLRRAVKSAHFLHSLIDDNPLVHEVTRVETVSYVSFIFGSLELELKNWKRAIETFDRARIGYSELLEQVRNSELSETYATKCREVENLLILCRAQTGDANVLLSTVSSVNLNASEDDRKPSPEQLIGKAITENTKQQKEKARMMKEPKPIKPFFFDLAANFTEVC</sequence>
<dbReference type="PANTHER" id="PTHR12860:SF0">
    <property type="entry name" value="SIGNAL RECOGNITION PARTICLE SUBUNIT SRP68"/>
    <property type="match status" value="1"/>
</dbReference>
<evidence type="ECO:0000313" key="12">
    <source>
        <dbReference type="Proteomes" id="UP001620645"/>
    </source>
</evidence>
<evidence type="ECO:0000256" key="1">
    <source>
        <dbReference type="ARBA" id="ARBA00004496"/>
    </source>
</evidence>
<dbReference type="GO" id="GO:0005786">
    <property type="term" value="C:signal recognition particle, endoplasmic reticulum targeting"/>
    <property type="evidence" value="ECO:0007669"/>
    <property type="project" value="UniProtKB-KW"/>
</dbReference>
<accession>A0ABD2I5V1</accession>
<dbReference type="InterPro" id="IPR026258">
    <property type="entry name" value="SRP68"/>
</dbReference>
<dbReference type="Gene3D" id="3.10.350.10">
    <property type="entry name" value="LysM domain"/>
    <property type="match status" value="1"/>
</dbReference>
<dbReference type="PROSITE" id="PS51782">
    <property type="entry name" value="LYSM"/>
    <property type="match status" value="1"/>
</dbReference>
<gene>
    <name evidence="11" type="ORF">niasHS_017544</name>
</gene>
<evidence type="ECO:0000256" key="9">
    <source>
        <dbReference type="ARBA" id="ARBA00029498"/>
    </source>
</evidence>
<dbReference type="AlphaFoldDB" id="A0ABD2I5V1"/>
<evidence type="ECO:0000259" key="10">
    <source>
        <dbReference type="PROSITE" id="PS51782"/>
    </source>
</evidence>
<proteinExistence type="inferred from homology"/>
<dbReference type="InterPro" id="IPR038253">
    <property type="entry name" value="SRP68_N_sf"/>
</dbReference>
<evidence type="ECO:0000256" key="5">
    <source>
        <dbReference type="ARBA" id="ARBA00022884"/>
    </source>
</evidence>
<dbReference type="PANTHER" id="PTHR12860">
    <property type="entry name" value="SIGNAL RECOGNITION PARTICLE 68 KDA PROTEIN"/>
    <property type="match status" value="1"/>
</dbReference>
<dbReference type="InterPro" id="IPR018392">
    <property type="entry name" value="LysM"/>
</dbReference>
<keyword evidence="8" id="KW-0687">Ribonucleoprotein</keyword>
<evidence type="ECO:0000256" key="6">
    <source>
        <dbReference type="ARBA" id="ARBA00023135"/>
    </source>
</evidence>
<dbReference type="GO" id="GO:0003723">
    <property type="term" value="F:RNA binding"/>
    <property type="evidence" value="ECO:0007669"/>
    <property type="project" value="UniProtKB-KW"/>
</dbReference>
<feature type="domain" description="LysM" evidence="10">
    <location>
        <begin position="1"/>
        <end position="40"/>
    </location>
</feature>
<comment type="similarity">
    <text evidence="3">Belongs to the SRP68 family.</text>
</comment>
<evidence type="ECO:0000256" key="3">
    <source>
        <dbReference type="ARBA" id="ARBA00009352"/>
    </source>
</evidence>
<dbReference type="InterPro" id="IPR034652">
    <property type="entry name" value="SRP68-RBD"/>
</dbReference>
<dbReference type="Gene3D" id="1.10.3450.40">
    <property type="entry name" value="Signal recognition particle, SRP68 subunit, RNA-binding domain"/>
    <property type="match status" value="1"/>
</dbReference>
<dbReference type="EMBL" id="JBICCN010000373">
    <property type="protein sequence ID" value="KAL3072570.1"/>
    <property type="molecule type" value="Genomic_DNA"/>
</dbReference>
<dbReference type="InterPro" id="IPR036779">
    <property type="entry name" value="LysM_dom_sf"/>
</dbReference>
<evidence type="ECO:0000313" key="11">
    <source>
        <dbReference type="EMBL" id="KAL3072570.1"/>
    </source>
</evidence>
<dbReference type="GO" id="GO:0005730">
    <property type="term" value="C:nucleolus"/>
    <property type="evidence" value="ECO:0007669"/>
    <property type="project" value="UniProtKB-SubCell"/>
</dbReference>
<dbReference type="Proteomes" id="UP001620645">
    <property type="component" value="Unassembled WGS sequence"/>
</dbReference>
<comment type="caution">
    <text evidence="11">The sequence shown here is derived from an EMBL/GenBank/DDBJ whole genome shotgun (WGS) entry which is preliminary data.</text>
</comment>
<evidence type="ECO:0000256" key="7">
    <source>
        <dbReference type="ARBA" id="ARBA00023242"/>
    </source>
</evidence>
<evidence type="ECO:0000256" key="4">
    <source>
        <dbReference type="ARBA" id="ARBA00022490"/>
    </source>
</evidence>
<protein>
    <recommendedName>
        <fullName evidence="9">Signal recognition particle subunit SRP68</fullName>
    </recommendedName>
</protein>
<keyword evidence="4" id="KW-0963">Cytoplasm</keyword>
<keyword evidence="7" id="KW-0539">Nucleus</keyword>
<comment type="subcellular location">
    <subcellularLocation>
        <location evidence="1">Cytoplasm</location>
    </subcellularLocation>
    <subcellularLocation>
        <location evidence="2">Nucleus</location>
        <location evidence="2">Nucleolus</location>
    </subcellularLocation>
</comment>
<keyword evidence="12" id="KW-1185">Reference proteome</keyword>
<keyword evidence="6" id="KW-0733">Signal recognition particle</keyword>
<name>A0ABD2I5V1_HETSC</name>
<evidence type="ECO:0000256" key="2">
    <source>
        <dbReference type="ARBA" id="ARBA00004604"/>
    </source>
</evidence>
<keyword evidence="5" id="KW-0694">RNA-binding</keyword>
<evidence type="ECO:0000256" key="8">
    <source>
        <dbReference type="ARBA" id="ARBA00023274"/>
    </source>
</evidence>
<dbReference type="Pfam" id="PF16969">
    <property type="entry name" value="SRP68"/>
    <property type="match status" value="1"/>
</dbReference>
<dbReference type="CDD" id="cd15481">
    <property type="entry name" value="SRP68-RBD"/>
    <property type="match status" value="1"/>
</dbReference>
<organism evidence="11 12">
    <name type="scientific">Heterodera schachtii</name>
    <name type="common">Sugarbeet cyst nematode worm</name>
    <name type="synonym">Tylenchus schachtii</name>
    <dbReference type="NCBI Taxonomy" id="97005"/>
    <lineage>
        <taxon>Eukaryota</taxon>
        <taxon>Metazoa</taxon>
        <taxon>Ecdysozoa</taxon>
        <taxon>Nematoda</taxon>
        <taxon>Chromadorea</taxon>
        <taxon>Rhabditida</taxon>
        <taxon>Tylenchina</taxon>
        <taxon>Tylenchomorpha</taxon>
        <taxon>Tylenchoidea</taxon>
        <taxon>Heteroderidae</taxon>
        <taxon>Heteroderinae</taxon>
        <taxon>Heterodera</taxon>
    </lineage>
</organism>
<reference evidence="11 12" key="1">
    <citation type="submission" date="2024-10" db="EMBL/GenBank/DDBJ databases">
        <authorList>
            <person name="Kim D."/>
        </authorList>
    </citation>
    <scope>NUCLEOTIDE SEQUENCE [LARGE SCALE GENOMIC DNA]</scope>
    <source>
        <strain evidence="11">Taebaek</strain>
    </source>
</reference>